<dbReference type="NCBIfam" id="TIGR00413">
    <property type="entry name" value="rlpA"/>
    <property type="match status" value="1"/>
</dbReference>
<dbReference type="GO" id="GO:0009279">
    <property type="term" value="C:cell outer membrane"/>
    <property type="evidence" value="ECO:0007669"/>
    <property type="project" value="TreeGrafter"/>
</dbReference>
<name>A0A2N5XTA5_9HYPH</name>
<comment type="function">
    <text evidence="3">Lytic transglycosylase with a strong preference for naked glycan strands that lack stem peptides.</text>
</comment>
<dbReference type="Pfam" id="PF03330">
    <property type="entry name" value="DPBB_1"/>
    <property type="match status" value="1"/>
</dbReference>
<dbReference type="OrthoDB" id="9779128at2"/>
<dbReference type="GO" id="GO:0008932">
    <property type="term" value="F:lytic endotransglycosylase activity"/>
    <property type="evidence" value="ECO:0007669"/>
    <property type="project" value="UniProtKB-UniRule"/>
</dbReference>
<sequence length="413" mass="44233">MPIATVGTLCVLLTACSGSGPSPSSKKGKFDPKYGVSASVRVANKQNEFRKGGGHYKVGKPYKVAGKTYVPKDEKGYIKTGKASWYGDDFHGRLTANGEIFDMNTLTAAHPTLPLPSYARVTNLKNGRSVIVRINDRGPYAHGRVIDLSKRVAEVLSFKNDGITDVRVKYLGKARMDGKDAPYLEASYRKKGQRIGDDFKAVPKEGEHRAPPPEIMMASAAPKPQKKKDSNFLMAHVPALGSGFASNETPNTTQVASAPISGWAPVDLVGDGYFPPSGDLATSMNLAKMAPIQLFYTPAMSLRIETGHQAIANQFDDRKTSNLAMALKSKVQKATVKSGAAAANSADQAHQSNIGAFEPNYALRLAEEFASIAAVEVKRAPNGLSIVRIVKLKSGVQPSDLTAMKKRLGLANG</sequence>
<evidence type="ECO:0000256" key="3">
    <source>
        <dbReference type="HAMAP-Rule" id="MF_02071"/>
    </source>
</evidence>
<dbReference type="GO" id="GO:0000270">
    <property type="term" value="P:peptidoglycan metabolic process"/>
    <property type="evidence" value="ECO:0007669"/>
    <property type="project" value="UniProtKB-UniRule"/>
</dbReference>
<dbReference type="RefSeq" id="WP_101533757.1">
    <property type="nucleotide sequence ID" value="NZ_PKUQ01000016.1"/>
</dbReference>
<comment type="similarity">
    <text evidence="3 4">Belongs to the RlpA family.</text>
</comment>
<dbReference type="InterPro" id="IPR036908">
    <property type="entry name" value="RlpA-like_sf"/>
</dbReference>
<dbReference type="EMBL" id="PKUQ01000016">
    <property type="protein sequence ID" value="PLW77741.1"/>
    <property type="molecule type" value="Genomic_DNA"/>
</dbReference>
<organism evidence="6 7">
    <name type="scientific">Cohaesibacter celericrescens</name>
    <dbReference type="NCBI Taxonomy" id="2067669"/>
    <lineage>
        <taxon>Bacteria</taxon>
        <taxon>Pseudomonadati</taxon>
        <taxon>Pseudomonadota</taxon>
        <taxon>Alphaproteobacteria</taxon>
        <taxon>Hyphomicrobiales</taxon>
        <taxon>Cohaesibacteraceae</taxon>
    </lineage>
</organism>
<keyword evidence="2 3" id="KW-0961">Cell wall biogenesis/degradation</keyword>
<reference evidence="6 7" key="1">
    <citation type="submission" date="2018-01" db="EMBL/GenBank/DDBJ databases">
        <title>The draft genome sequence of Cohaesibacter sp. H1304.</title>
        <authorList>
            <person name="Wang N.-N."/>
            <person name="Du Z.-J."/>
        </authorList>
    </citation>
    <scope>NUCLEOTIDE SEQUENCE [LARGE SCALE GENOMIC DNA]</scope>
    <source>
        <strain evidence="6 7">H1304</strain>
    </source>
</reference>
<dbReference type="HAMAP" id="MF_02071">
    <property type="entry name" value="RlpA"/>
    <property type="match status" value="1"/>
</dbReference>
<dbReference type="SUPFAM" id="SSF50685">
    <property type="entry name" value="Barwin-like endoglucanases"/>
    <property type="match status" value="1"/>
</dbReference>
<dbReference type="InterPro" id="IPR034718">
    <property type="entry name" value="RlpA"/>
</dbReference>
<dbReference type="PANTHER" id="PTHR34183:SF1">
    <property type="entry name" value="ENDOLYTIC PEPTIDOGLYCAN TRANSGLYCOSYLASE RLPA"/>
    <property type="match status" value="1"/>
</dbReference>
<gene>
    <name evidence="3" type="primary">rlpA</name>
    <name evidence="6" type="ORF">C0081_09920</name>
</gene>
<dbReference type="Proteomes" id="UP000234881">
    <property type="component" value="Unassembled WGS sequence"/>
</dbReference>
<evidence type="ECO:0000256" key="4">
    <source>
        <dbReference type="RuleBase" id="RU003495"/>
    </source>
</evidence>
<protein>
    <recommendedName>
        <fullName evidence="3">Endolytic peptidoglycan transglycosylase RlpA</fullName>
        <ecNumber evidence="3">4.2.2.-</ecNumber>
    </recommendedName>
</protein>
<dbReference type="AlphaFoldDB" id="A0A2N5XTA5"/>
<dbReference type="Gene3D" id="2.40.40.10">
    <property type="entry name" value="RlpA-like domain"/>
    <property type="match status" value="1"/>
</dbReference>
<keyword evidence="7" id="KW-1185">Reference proteome</keyword>
<proteinExistence type="inferred from homology"/>
<dbReference type="InterPro" id="IPR009009">
    <property type="entry name" value="RlpA-like_DPBB"/>
</dbReference>
<evidence type="ECO:0000256" key="2">
    <source>
        <dbReference type="ARBA" id="ARBA00023316"/>
    </source>
</evidence>
<feature type="domain" description="RlpA-like protein double-psi beta-barrel" evidence="5">
    <location>
        <begin position="79"/>
        <end position="168"/>
    </location>
</feature>
<comment type="caution">
    <text evidence="6">The sequence shown here is derived from an EMBL/GenBank/DDBJ whole genome shotgun (WGS) entry which is preliminary data.</text>
</comment>
<evidence type="ECO:0000313" key="6">
    <source>
        <dbReference type="EMBL" id="PLW77741.1"/>
    </source>
</evidence>
<evidence type="ECO:0000313" key="7">
    <source>
        <dbReference type="Proteomes" id="UP000234881"/>
    </source>
</evidence>
<dbReference type="PANTHER" id="PTHR34183">
    <property type="entry name" value="ENDOLYTIC PEPTIDOGLYCAN TRANSGLYCOSYLASE RLPA"/>
    <property type="match status" value="1"/>
</dbReference>
<dbReference type="GO" id="GO:0071555">
    <property type="term" value="P:cell wall organization"/>
    <property type="evidence" value="ECO:0007669"/>
    <property type="project" value="UniProtKB-KW"/>
</dbReference>
<dbReference type="InterPro" id="IPR012997">
    <property type="entry name" value="RplA"/>
</dbReference>
<dbReference type="CDD" id="cd22268">
    <property type="entry name" value="DPBB_RlpA-like"/>
    <property type="match status" value="1"/>
</dbReference>
<accession>A0A2N5XTA5</accession>
<dbReference type="EC" id="4.2.2.-" evidence="3"/>
<keyword evidence="1 3" id="KW-0456">Lyase</keyword>
<evidence type="ECO:0000256" key="1">
    <source>
        <dbReference type="ARBA" id="ARBA00023239"/>
    </source>
</evidence>
<evidence type="ECO:0000259" key="5">
    <source>
        <dbReference type="Pfam" id="PF03330"/>
    </source>
</evidence>